<dbReference type="GO" id="GO:0030288">
    <property type="term" value="C:outer membrane-bounded periplasmic space"/>
    <property type="evidence" value="ECO:0007669"/>
    <property type="project" value="TreeGrafter"/>
</dbReference>
<evidence type="ECO:0000256" key="8">
    <source>
        <dbReference type="ARBA" id="ARBA00049902"/>
    </source>
</evidence>
<keyword evidence="14" id="KW-1185">Reference proteome</keyword>
<evidence type="ECO:0000256" key="4">
    <source>
        <dbReference type="ARBA" id="ARBA00022679"/>
    </source>
</evidence>
<keyword evidence="4" id="KW-0808">Transferase</keyword>
<name>A0A4Y8JRM2_9MICO</name>
<dbReference type="Gene3D" id="3.40.710.10">
    <property type="entry name" value="DD-peptidase/beta-lactamase superfamily"/>
    <property type="match status" value="1"/>
</dbReference>
<evidence type="ECO:0000256" key="10">
    <source>
        <dbReference type="SAM" id="Phobius"/>
    </source>
</evidence>
<dbReference type="Pfam" id="PF00905">
    <property type="entry name" value="Transpeptidase"/>
    <property type="match status" value="1"/>
</dbReference>
<dbReference type="EMBL" id="SOHA01000041">
    <property type="protein sequence ID" value="TFD26810.1"/>
    <property type="molecule type" value="Genomic_DNA"/>
</dbReference>
<dbReference type="SUPFAM" id="SSF53955">
    <property type="entry name" value="Lysozyme-like"/>
    <property type="match status" value="1"/>
</dbReference>
<feature type="region of interest" description="Disordered" evidence="9">
    <location>
        <begin position="479"/>
        <end position="508"/>
    </location>
</feature>
<keyword evidence="10" id="KW-0472">Membrane</keyword>
<evidence type="ECO:0000259" key="11">
    <source>
        <dbReference type="Pfam" id="PF00905"/>
    </source>
</evidence>
<keyword evidence="2" id="KW-0645">Protease</keyword>
<dbReference type="Proteomes" id="UP000297472">
    <property type="component" value="Unassembled WGS sequence"/>
</dbReference>
<dbReference type="InterPro" id="IPR050396">
    <property type="entry name" value="Glycosyltr_51/Transpeptidase"/>
</dbReference>
<keyword evidence="1" id="KW-0121">Carboxypeptidase</keyword>
<dbReference type="PANTHER" id="PTHR32282:SF33">
    <property type="entry name" value="PEPTIDOGLYCAN GLYCOSYLTRANSFERASE"/>
    <property type="match status" value="1"/>
</dbReference>
<evidence type="ECO:0000256" key="9">
    <source>
        <dbReference type="SAM" id="MobiDB-lite"/>
    </source>
</evidence>
<evidence type="ECO:0000256" key="6">
    <source>
        <dbReference type="ARBA" id="ARBA00023268"/>
    </source>
</evidence>
<keyword evidence="10" id="KW-0812">Transmembrane</keyword>
<comment type="caution">
    <text evidence="13">The sequence shown here is derived from an EMBL/GenBank/DDBJ whole genome shotgun (WGS) entry which is preliminary data.</text>
</comment>
<dbReference type="PANTHER" id="PTHR32282">
    <property type="entry name" value="BINDING PROTEIN TRANSPEPTIDASE, PUTATIVE-RELATED"/>
    <property type="match status" value="1"/>
</dbReference>
<dbReference type="Gene3D" id="1.10.3810.10">
    <property type="entry name" value="Biosynthetic peptidoglycan transglycosylase-like"/>
    <property type="match status" value="1"/>
</dbReference>
<evidence type="ECO:0000313" key="14">
    <source>
        <dbReference type="Proteomes" id="UP000297472"/>
    </source>
</evidence>
<dbReference type="SUPFAM" id="SSF56601">
    <property type="entry name" value="beta-lactamase/transpeptidase-like"/>
    <property type="match status" value="1"/>
</dbReference>
<dbReference type="GO" id="GO:0008955">
    <property type="term" value="F:peptidoglycan glycosyltransferase activity"/>
    <property type="evidence" value="ECO:0007669"/>
    <property type="project" value="UniProtKB-EC"/>
</dbReference>
<keyword evidence="5" id="KW-0378">Hydrolase</keyword>
<dbReference type="InterPro" id="IPR023346">
    <property type="entry name" value="Lysozyme-like_dom_sf"/>
</dbReference>
<evidence type="ECO:0000256" key="3">
    <source>
        <dbReference type="ARBA" id="ARBA00022676"/>
    </source>
</evidence>
<dbReference type="InterPro" id="IPR001264">
    <property type="entry name" value="Glyco_trans_51"/>
</dbReference>
<keyword evidence="3" id="KW-0328">Glycosyltransferase</keyword>
<keyword evidence="6" id="KW-0511">Multifunctional enzyme</keyword>
<dbReference type="OrthoDB" id="9766909at2"/>
<keyword evidence="10" id="KW-1133">Transmembrane helix</keyword>
<feature type="region of interest" description="Disordered" evidence="9">
    <location>
        <begin position="1"/>
        <end position="38"/>
    </location>
</feature>
<dbReference type="GO" id="GO:0008658">
    <property type="term" value="F:penicillin binding"/>
    <property type="evidence" value="ECO:0007669"/>
    <property type="project" value="InterPro"/>
</dbReference>
<dbReference type="InterPro" id="IPR036950">
    <property type="entry name" value="PBP_transglycosylase"/>
</dbReference>
<evidence type="ECO:0000256" key="7">
    <source>
        <dbReference type="ARBA" id="ARBA00034000"/>
    </source>
</evidence>
<feature type="domain" description="Glycosyl transferase family 51" evidence="12">
    <location>
        <begin position="95"/>
        <end position="293"/>
    </location>
</feature>
<sequence length="727" mass="77462">MPPGRRAIPARRPSRFPRNQKRLGAPMTQELSGRKTARRSRRRSRVLIALGIVIALLATAVVVVVVSLPDDLTIGRLSQKSNIYATAGDGTPTLLASFYDQNRVEVSSDAISQYVKDAATSGEDPGFYDHGGINIMGTLTGAATTLFTGEVRGGSSITQQYVKNVLVQECEALSDDDERMSCYDTATETSPDRKLKEMSLAVGLEKKYSKDDILRQYLNITGFGGSVYGIEAAANYYYNTTAAALTLPQAASLVAIVNNPVKFQLDVPENPENGAANGYAANKDRRDYILDEMLRLKKISAADHEAAIAAPIEPTITEPSTGCQTAGGSAFFCDLVLQTLRNDPAFGADADTRLANFRLGGYNVYTTLDLDLQTAALDTLAENVPTTYDDWDVGGVVTSVGVGSGRVLAMAQNKDYSQDPAVQATGANYTGINYNTDLGQGGSNGFQTGSTYKVFTLAEWLNQGNSLGDTASSWERSDWGEFEDSCNGPQDYGTDFAPSNDSSSDDDSYYSALESTIDSINTGYIGMAKELDLCNIRKTAEAFGVHRADGAALEQGASAVLGTNEIAPLTMAAAYAGIANNGVTCSPIVIDRITGPGGAELPAPQSTCAQSVSSEVAAAMTYAMQRVMTRGSGTPSYYDTEPEVPMIGKTGTTDENKDTWMAGASTKVATIAGVVNVSGAGEDQRETYFESGQAAKARHRMWPDMMSVANAKFGGDEFTEPPRDLVR</sequence>
<comment type="catalytic activity">
    <reaction evidence="7">
        <text>Preferential cleavage: (Ac)2-L-Lys-D-Ala-|-D-Ala. Also transpeptidation of peptidyl-alanyl moieties that are N-acyl substituents of D-alanine.</text>
        <dbReference type="EC" id="3.4.16.4"/>
    </reaction>
</comment>
<dbReference type="GO" id="GO:0009002">
    <property type="term" value="F:serine-type D-Ala-D-Ala carboxypeptidase activity"/>
    <property type="evidence" value="ECO:0007669"/>
    <property type="project" value="UniProtKB-EC"/>
</dbReference>
<dbReference type="Pfam" id="PF00912">
    <property type="entry name" value="Transgly"/>
    <property type="match status" value="1"/>
</dbReference>
<reference evidence="13 14" key="1">
    <citation type="submission" date="2019-03" db="EMBL/GenBank/DDBJ databases">
        <title>Genomics of glacier-inhabiting Cryobacterium strains.</title>
        <authorList>
            <person name="Liu Q."/>
            <person name="Xin Y.-H."/>
        </authorList>
    </citation>
    <scope>NUCLEOTIDE SEQUENCE [LARGE SCALE GENOMIC DNA]</scope>
    <source>
        <strain evidence="13 14">TMT1-51</strain>
    </source>
</reference>
<evidence type="ECO:0000313" key="13">
    <source>
        <dbReference type="EMBL" id="TFD26810.1"/>
    </source>
</evidence>
<dbReference type="AlphaFoldDB" id="A0A4Y8JRM2"/>
<evidence type="ECO:0000256" key="2">
    <source>
        <dbReference type="ARBA" id="ARBA00022670"/>
    </source>
</evidence>
<dbReference type="GO" id="GO:0009252">
    <property type="term" value="P:peptidoglycan biosynthetic process"/>
    <property type="evidence" value="ECO:0007669"/>
    <property type="project" value="TreeGrafter"/>
</dbReference>
<feature type="domain" description="Penicillin-binding protein transpeptidase" evidence="11">
    <location>
        <begin position="403"/>
        <end position="684"/>
    </location>
</feature>
<comment type="catalytic activity">
    <reaction evidence="8">
        <text>[GlcNAc-(1-&gt;4)-Mur2Ac(oyl-L-Ala-gamma-D-Glu-L-Lys-D-Ala-D-Ala)](n)-di-trans,octa-cis-undecaprenyl diphosphate + beta-D-GlcNAc-(1-&gt;4)-Mur2Ac(oyl-L-Ala-gamma-D-Glu-L-Lys-D-Ala-D-Ala)-di-trans,octa-cis-undecaprenyl diphosphate = [GlcNAc-(1-&gt;4)-Mur2Ac(oyl-L-Ala-gamma-D-Glu-L-Lys-D-Ala-D-Ala)](n+1)-di-trans,octa-cis-undecaprenyl diphosphate + di-trans,octa-cis-undecaprenyl diphosphate + H(+)</text>
        <dbReference type="Rhea" id="RHEA:23708"/>
        <dbReference type="Rhea" id="RHEA-COMP:9602"/>
        <dbReference type="Rhea" id="RHEA-COMP:9603"/>
        <dbReference type="ChEBI" id="CHEBI:15378"/>
        <dbReference type="ChEBI" id="CHEBI:58405"/>
        <dbReference type="ChEBI" id="CHEBI:60033"/>
        <dbReference type="ChEBI" id="CHEBI:78435"/>
        <dbReference type="EC" id="2.4.99.28"/>
    </reaction>
</comment>
<dbReference type="InterPro" id="IPR001460">
    <property type="entry name" value="PCN-bd_Tpept"/>
</dbReference>
<proteinExistence type="predicted"/>
<dbReference type="GO" id="GO:0006508">
    <property type="term" value="P:proteolysis"/>
    <property type="evidence" value="ECO:0007669"/>
    <property type="project" value="UniProtKB-KW"/>
</dbReference>
<dbReference type="InterPro" id="IPR012338">
    <property type="entry name" value="Beta-lactam/transpept-like"/>
</dbReference>
<organism evidence="13 14">
    <name type="scientific">Cryobacterium cryoconiti</name>
    <dbReference type="NCBI Taxonomy" id="1259239"/>
    <lineage>
        <taxon>Bacteria</taxon>
        <taxon>Bacillati</taxon>
        <taxon>Actinomycetota</taxon>
        <taxon>Actinomycetes</taxon>
        <taxon>Micrococcales</taxon>
        <taxon>Microbacteriaceae</taxon>
        <taxon>Cryobacterium</taxon>
    </lineage>
</organism>
<gene>
    <name evidence="13" type="ORF">E3T49_14630</name>
</gene>
<evidence type="ECO:0000256" key="1">
    <source>
        <dbReference type="ARBA" id="ARBA00022645"/>
    </source>
</evidence>
<accession>A0A4Y8JRM2</accession>
<protein>
    <submittedName>
        <fullName evidence="13">Penicillin-binding protein</fullName>
    </submittedName>
</protein>
<evidence type="ECO:0000259" key="12">
    <source>
        <dbReference type="Pfam" id="PF00912"/>
    </source>
</evidence>
<evidence type="ECO:0000256" key="5">
    <source>
        <dbReference type="ARBA" id="ARBA00022801"/>
    </source>
</evidence>
<feature type="compositionally biased region" description="Basic residues" evidence="9">
    <location>
        <begin position="8"/>
        <end position="21"/>
    </location>
</feature>
<feature type="transmembrane region" description="Helical" evidence="10">
    <location>
        <begin position="46"/>
        <end position="68"/>
    </location>
</feature>